<evidence type="ECO:0000313" key="2">
    <source>
        <dbReference type="EMBL" id="OLF98022.1"/>
    </source>
</evidence>
<feature type="transmembrane region" description="Helical" evidence="1">
    <location>
        <begin position="103"/>
        <end position="125"/>
    </location>
</feature>
<organism evidence="2 4">
    <name type="scientific">Bacillus paralicheniformis</name>
    <dbReference type="NCBI Taxonomy" id="1648923"/>
    <lineage>
        <taxon>Bacteria</taxon>
        <taxon>Bacillati</taxon>
        <taxon>Bacillota</taxon>
        <taxon>Bacilli</taxon>
        <taxon>Bacillales</taxon>
        <taxon>Bacillaceae</taxon>
        <taxon>Bacillus</taxon>
    </lineage>
</organism>
<evidence type="ECO:0008006" key="6">
    <source>
        <dbReference type="Google" id="ProtNLM"/>
    </source>
</evidence>
<sequence length="137" mass="15767">MIKKTLGTMLAVTLIFLLILTVFTLLFGSYYFGVAGFFAIFGVTYESPWSLFWYILLSFGLGALFEIPEKILSFMIGHKAVTFMIECFFTWLAIHLADELMDSITIPLDVEIIACLFLFVIQLAFEDNKERNRTYED</sequence>
<keyword evidence="1" id="KW-0472">Membrane</keyword>
<proteinExistence type="predicted"/>
<dbReference type="EMBL" id="LKPO01000003">
    <property type="protein sequence ID" value="OLF98022.1"/>
    <property type="molecule type" value="Genomic_DNA"/>
</dbReference>
<dbReference type="AlphaFoldDB" id="A0A6I7U2Q9"/>
<feature type="transmembrane region" description="Helical" evidence="1">
    <location>
        <begin position="51"/>
        <end position="68"/>
    </location>
</feature>
<dbReference type="RefSeq" id="WP_023856707.1">
    <property type="nucleotide sequence ID" value="NZ_AP023088.1"/>
</dbReference>
<evidence type="ECO:0000256" key="1">
    <source>
        <dbReference type="SAM" id="Phobius"/>
    </source>
</evidence>
<feature type="transmembrane region" description="Helical" evidence="1">
    <location>
        <begin position="12"/>
        <end position="45"/>
    </location>
</feature>
<evidence type="ECO:0000313" key="3">
    <source>
        <dbReference type="EMBL" id="TWL37856.1"/>
    </source>
</evidence>
<accession>A0A6I7U2Q9</accession>
<dbReference type="EMBL" id="NILF01000042">
    <property type="protein sequence ID" value="TWL37856.1"/>
    <property type="molecule type" value="Genomic_DNA"/>
</dbReference>
<gene>
    <name evidence="2" type="ORF">B4121_0649</name>
    <name evidence="3" type="ORF">CHCC15381_2463</name>
</gene>
<reference evidence="3 5" key="2">
    <citation type="submission" date="2019-06" db="EMBL/GenBank/DDBJ databases">
        <title>Genome sequence analysis of &gt;100 Bacillus licheniformis strains suggests intrinsic resistance to this species.</title>
        <authorList>
            <person name="Wels M."/>
            <person name="Siezen R.J."/>
            <person name="Johansen E."/>
            <person name="Stuer-Lauridsen B."/>
            <person name="Bjerre K."/>
            <person name="Nielsen B.K.K."/>
        </authorList>
    </citation>
    <scope>NUCLEOTIDE SEQUENCE [LARGE SCALE GENOMIC DNA]</scope>
    <source>
        <strain evidence="3 5">BAC-15381</strain>
    </source>
</reference>
<dbReference type="Proteomes" id="UP000429980">
    <property type="component" value="Unassembled WGS sequence"/>
</dbReference>
<dbReference type="Pfam" id="PF14184">
    <property type="entry name" value="YrvL"/>
    <property type="match status" value="1"/>
</dbReference>
<dbReference type="InterPro" id="IPR025912">
    <property type="entry name" value="YrvL"/>
</dbReference>
<feature type="transmembrane region" description="Helical" evidence="1">
    <location>
        <begin position="80"/>
        <end position="97"/>
    </location>
</feature>
<name>A0A6I7U2Q9_9BACI</name>
<protein>
    <recommendedName>
        <fullName evidence="6">Regulatory protein YrvL</fullName>
    </recommendedName>
</protein>
<keyword evidence="1" id="KW-1133">Transmembrane helix</keyword>
<comment type="caution">
    <text evidence="2">The sequence shown here is derived from an EMBL/GenBank/DDBJ whole genome shotgun (WGS) entry which is preliminary data.</text>
</comment>
<keyword evidence="1" id="KW-0812">Transmembrane</keyword>
<evidence type="ECO:0000313" key="5">
    <source>
        <dbReference type="Proteomes" id="UP000429980"/>
    </source>
</evidence>
<reference evidence="2 4" key="1">
    <citation type="journal article" date="2016" name="Front. Microbiol.">
        <title>High-Level Heat Resistance of Spores of Bacillus amyloliquefaciens and Bacillus licheniformis Results from the Presence of a spoVA Operon in a Tn1546 Transposon.</title>
        <authorList>
            <person name="Berendsen E.M."/>
            <person name="Koning R.A."/>
            <person name="Boekhorst J."/>
            <person name="de Jong A."/>
            <person name="Kuipers O.P."/>
            <person name="Wells-Bennik M.H."/>
        </authorList>
    </citation>
    <scope>NUCLEOTIDE SEQUENCE [LARGE SCALE GENOMIC DNA]</scope>
    <source>
        <strain evidence="2 4">B4121</strain>
    </source>
</reference>
<dbReference type="Proteomes" id="UP000185604">
    <property type="component" value="Unassembled WGS sequence"/>
</dbReference>
<keyword evidence="5" id="KW-1185">Reference proteome</keyword>
<evidence type="ECO:0000313" key="4">
    <source>
        <dbReference type="Proteomes" id="UP000185604"/>
    </source>
</evidence>